<reference evidence="1" key="1">
    <citation type="journal article" date="2012" name="PLoS ONE">
        <title>The Mitochondrial Genome of the Lycophyte Huperzia squarrosa: The Most Archaic Form in Vascular Plants.</title>
        <authorList>
            <person name="Liu Y."/>
            <person name="Wang B."/>
            <person name="Cui P."/>
            <person name="Li L."/>
            <person name="Xue J.Y."/>
            <person name="Yu J."/>
            <person name="Qiu Y.L."/>
        </authorList>
    </citation>
    <scope>NUCLEOTIDE SEQUENCE</scope>
</reference>
<geneLocation type="mitochondrion" evidence="1"/>
<evidence type="ECO:0000313" key="1">
    <source>
        <dbReference type="EMBL" id="AEV55780.1"/>
    </source>
</evidence>
<name>H9M873_PHLSQ</name>
<dbReference type="AlphaFoldDB" id="H9M873"/>
<sequence length="107" mass="12464">MLDSCFVAPRYDNASTPVLETVLVLIYPESDDPSAWYLAWSTFHTHGLFPGFLGSVHKKIGWLLFGKAGKTPTQRTPKKNAKRTRVGFALLWPRRLLYYYYFMYFFS</sequence>
<protein>
    <submittedName>
        <fullName evidence="1">Uncharacterized protein</fullName>
    </submittedName>
</protein>
<gene>
    <name evidence="1" type="primary">ORF107_4</name>
    <name evidence="1" type="ORF">HusqMp98</name>
</gene>
<proteinExistence type="predicted"/>
<dbReference type="GeneID" id="12354508"/>
<dbReference type="EMBL" id="JQ002659">
    <property type="protein sequence ID" value="AEV55780.1"/>
    <property type="molecule type" value="Genomic_DNA"/>
</dbReference>
<dbReference type="RefSeq" id="YP_006234338.1">
    <property type="nucleotide sequence ID" value="NC_017755.1"/>
</dbReference>
<keyword evidence="1" id="KW-0496">Mitochondrion</keyword>
<organism evidence="1">
    <name type="scientific">Phlegmariurus squarrosus</name>
    <name type="common">Rock tassel fern</name>
    <name type="synonym">Lycopodium squarrosum</name>
    <dbReference type="NCBI Taxonomy" id="73615"/>
    <lineage>
        <taxon>Eukaryota</taxon>
        <taxon>Viridiplantae</taxon>
        <taxon>Streptophyta</taxon>
        <taxon>Embryophyta</taxon>
        <taxon>Tracheophyta</taxon>
        <taxon>Lycopodiopsida</taxon>
        <taxon>Lycopodiales</taxon>
        <taxon>Lycopodiaceae</taxon>
        <taxon>Huperzioideae</taxon>
        <taxon>Phlegmariurus</taxon>
    </lineage>
</organism>
<accession>H9M873</accession>